<dbReference type="STRING" id="303518.ENSPNYP00000000428"/>
<dbReference type="InterPro" id="IPR017850">
    <property type="entry name" value="Alkaline_phosphatase_core_sf"/>
</dbReference>
<keyword evidence="3" id="KW-0479">Metal-binding</keyword>
<evidence type="ECO:0000259" key="6">
    <source>
        <dbReference type="Pfam" id="PF00884"/>
    </source>
</evidence>
<keyword evidence="4" id="KW-0106">Calcium</keyword>
<dbReference type="InterPro" id="IPR047115">
    <property type="entry name" value="ARSB"/>
</dbReference>
<dbReference type="AlphaFoldDB" id="A0A3B4ERM8"/>
<evidence type="ECO:0000256" key="2">
    <source>
        <dbReference type="ARBA" id="ARBA00008779"/>
    </source>
</evidence>
<accession>A0A3B4ERM8</accession>
<dbReference type="SUPFAM" id="SSF53649">
    <property type="entry name" value="Alkaline phosphatase-like"/>
    <property type="match status" value="1"/>
</dbReference>
<protein>
    <submittedName>
        <fullName evidence="7">Si:dkey-174i8.1</fullName>
    </submittedName>
</protein>
<evidence type="ECO:0000313" key="7">
    <source>
        <dbReference type="Ensembl" id="ENSPNYP00000000428.1"/>
    </source>
</evidence>
<comment type="cofactor">
    <cofactor evidence="1">
        <name>Ca(2+)</name>
        <dbReference type="ChEBI" id="CHEBI:29108"/>
    </cofactor>
</comment>
<feature type="domain" description="Sulfatase N-terminal" evidence="6">
    <location>
        <begin position="40"/>
        <end position="189"/>
    </location>
</feature>
<dbReference type="PANTHER" id="PTHR10342">
    <property type="entry name" value="ARYLSULFATASE"/>
    <property type="match status" value="1"/>
</dbReference>
<dbReference type="GO" id="GO:0008484">
    <property type="term" value="F:sulfuric ester hydrolase activity"/>
    <property type="evidence" value="ECO:0007669"/>
    <property type="project" value="InterPro"/>
</dbReference>
<proteinExistence type="inferred from homology"/>
<name>A0A3B4ERM8_9CICH</name>
<reference evidence="7" key="1">
    <citation type="submission" date="2023-09" db="UniProtKB">
        <authorList>
            <consortium name="Ensembl"/>
        </authorList>
    </citation>
    <scope>IDENTIFICATION</scope>
</reference>
<evidence type="ECO:0000256" key="5">
    <source>
        <dbReference type="ARBA" id="ARBA00023180"/>
    </source>
</evidence>
<dbReference type="Pfam" id="PF00884">
    <property type="entry name" value="Sulfatase"/>
    <property type="match status" value="1"/>
</dbReference>
<dbReference type="GO" id="GO:0046872">
    <property type="term" value="F:metal ion binding"/>
    <property type="evidence" value="ECO:0007669"/>
    <property type="project" value="UniProtKB-KW"/>
</dbReference>
<dbReference type="Gene3D" id="3.40.720.10">
    <property type="entry name" value="Alkaline Phosphatase, subunit A"/>
    <property type="match status" value="1"/>
</dbReference>
<keyword evidence="5" id="KW-0325">Glycoprotein</keyword>
<organism evidence="7">
    <name type="scientific">Pundamilia nyererei</name>
    <dbReference type="NCBI Taxonomy" id="303518"/>
    <lineage>
        <taxon>Eukaryota</taxon>
        <taxon>Metazoa</taxon>
        <taxon>Chordata</taxon>
        <taxon>Craniata</taxon>
        <taxon>Vertebrata</taxon>
        <taxon>Euteleostomi</taxon>
        <taxon>Actinopterygii</taxon>
        <taxon>Neopterygii</taxon>
        <taxon>Teleostei</taxon>
        <taxon>Neoteleostei</taxon>
        <taxon>Acanthomorphata</taxon>
        <taxon>Ovalentaria</taxon>
        <taxon>Cichlomorphae</taxon>
        <taxon>Cichliformes</taxon>
        <taxon>Cichlidae</taxon>
        <taxon>African cichlids</taxon>
        <taxon>Pseudocrenilabrinae</taxon>
        <taxon>Haplochromini</taxon>
        <taxon>Pundamilia</taxon>
    </lineage>
</organism>
<dbReference type="Ensembl" id="ENSPNYT00000000438.1">
    <property type="protein sequence ID" value="ENSPNYP00000000428.1"/>
    <property type="gene ID" value="ENSPNYG00000000336.1"/>
</dbReference>
<dbReference type="InterPro" id="IPR000917">
    <property type="entry name" value="Sulfatase_N"/>
</dbReference>
<sequence length="313" mass="34828">MATYSPSYPLIKVPPRHSKPNCFTRNPTEIQSLNSFKSSICTTRVKQFLKRHDPHTPLFLYLSLQATHTPLQVPDHFLHLYDSQCNRIRRHYAAMLSCLDSGVAQVVQELKTQELYENSVLIYSSDNGGQPLSGGSNWTLRGGKGIYWEGGIRTVGFVHSPLLKKKGIVSRALIHVSDWYPTLLGLAGARQSHHGLDGHDVWGSISEGLPCPRTEILFNIDPVSRKAGEPYDKALILNGFGIWDTVVRATLGWGSHSLASCCLILCDVSSRWGDCHCVVIYLDRSRSAMVLLVTNSMNIYRQHCLCAAAHSLT</sequence>
<evidence type="ECO:0000256" key="4">
    <source>
        <dbReference type="ARBA" id="ARBA00022837"/>
    </source>
</evidence>
<comment type="similarity">
    <text evidence="2">Belongs to the sulfatase family.</text>
</comment>
<dbReference type="PANTHER" id="PTHR10342:SF267">
    <property type="entry name" value="ARYLSULFATASE I-LIKE"/>
    <property type="match status" value="1"/>
</dbReference>
<dbReference type="GeneTree" id="ENSGT00940000157656"/>
<evidence type="ECO:0000256" key="1">
    <source>
        <dbReference type="ARBA" id="ARBA00001913"/>
    </source>
</evidence>
<evidence type="ECO:0000256" key="3">
    <source>
        <dbReference type="ARBA" id="ARBA00022723"/>
    </source>
</evidence>